<feature type="region of interest" description="Disordered" evidence="1">
    <location>
        <begin position="133"/>
        <end position="224"/>
    </location>
</feature>
<feature type="region of interest" description="Disordered" evidence="1">
    <location>
        <begin position="414"/>
        <end position="530"/>
    </location>
</feature>
<feature type="compositionally biased region" description="Low complexity" evidence="1">
    <location>
        <begin position="199"/>
        <end position="208"/>
    </location>
</feature>
<feature type="region of interest" description="Disordered" evidence="1">
    <location>
        <begin position="633"/>
        <end position="697"/>
    </location>
</feature>
<proteinExistence type="predicted"/>
<dbReference type="SMART" id="SM00293">
    <property type="entry name" value="PWWP"/>
    <property type="match status" value="1"/>
</dbReference>
<organism evidence="3 4">
    <name type="scientific">Claviceps aff. purpurea</name>
    <dbReference type="NCBI Taxonomy" id="1967640"/>
    <lineage>
        <taxon>Eukaryota</taxon>
        <taxon>Fungi</taxon>
        <taxon>Dikarya</taxon>
        <taxon>Ascomycota</taxon>
        <taxon>Pezizomycotina</taxon>
        <taxon>Sordariomycetes</taxon>
        <taxon>Hypocreomycetidae</taxon>
        <taxon>Hypocreales</taxon>
        <taxon>Clavicipitaceae</taxon>
        <taxon>Claviceps</taxon>
    </lineage>
</organism>
<dbReference type="Gene3D" id="2.30.30.140">
    <property type="match status" value="1"/>
</dbReference>
<reference evidence="3 4" key="1">
    <citation type="journal article" date="2020" name="bioRxiv">
        <title>Whole genome comparisons of ergot fungi reveals the divergence and evolution of species within the genus Claviceps are the result of varying mechanisms driving genome evolution and host range expansion.</title>
        <authorList>
            <person name="Wyka S.A."/>
            <person name="Mondo S.J."/>
            <person name="Liu M."/>
            <person name="Dettman J."/>
            <person name="Nalam V."/>
            <person name="Broders K.D."/>
        </authorList>
    </citation>
    <scope>NUCLEOTIDE SEQUENCE [LARGE SCALE GENOMIC DNA]</scope>
    <source>
        <strain evidence="3 4">Clav52</strain>
    </source>
</reference>
<evidence type="ECO:0000313" key="3">
    <source>
        <dbReference type="EMBL" id="KAG6298859.1"/>
    </source>
</evidence>
<feature type="compositionally biased region" description="Low complexity" evidence="1">
    <location>
        <begin position="180"/>
        <end position="191"/>
    </location>
</feature>
<keyword evidence="4" id="KW-1185">Reference proteome</keyword>
<name>A0A9P7QIV1_9HYPO</name>
<evidence type="ECO:0000256" key="1">
    <source>
        <dbReference type="SAM" id="MobiDB-lite"/>
    </source>
</evidence>
<sequence length="697" mass="74953">MILTDTRVTPSHRPRIAEFIRHSTPGLSRNPVSRQTPEIDTSSSLFNHLIHLARSFACVPPAPHSSQTSCHWEIQPTLARLLLASIHSDRSLYIYCWFLAFHLAAMADKTPEPAADVAVATPVAAAVDAPAAAPAPAPAPASAPATEEKAEGAKAEGEGEGESKAEAEAKAEAVAKAEPEAEATTTVATKSNEVETSDAAATIAPADAVVEDKAEPKENTDAAEADVDTNNAVDTTMVDADATTATFVETPAAKNKGGRRRSTGGGLARKASRARLTHTDAKPGDHFLVKLKGFPAWPAIICDEDMLPHALVTSRPVSAARPDGTYGEPFVDGGKRVNDRTFPVMYLHTNEFGWEKNTNLSELSAEKARDTINDKMRKDLKAAFELAIEQHPVQYYKDILQSFQDELLAQEEARREAAATPKKTKKSKSKAIEDDEDSEMLDVDASAKKTKKRKAEDGAATPQRPDSVKKPKIKLTLSSTPKTSNGAAAPTPKSAGAKVTKIKPKKAKETKEATEKKVEPAESKLSPEARHKRKVKEVLFLRHKLQKGLLTREQKPKEEEMQSMSDFITLLEKFGNLEVSIIRETKINKVLKAILKLDAVPREEEFQFKKRSQTLLDKWNKLLAGDASGAAASNGVGSNGNGNGDASNLHEPTDGKKSESDAVPADSDSKSVEPSTESKAESGEAAPVAVAATDEVN</sequence>
<evidence type="ECO:0000259" key="2">
    <source>
        <dbReference type="PROSITE" id="PS50812"/>
    </source>
</evidence>
<accession>A0A9P7QIV1</accession>
<feature type="compositionally biased region" description="Acidic residues" evidence="1">
    <location>
        <begin position="433"/>
        <end position="442"/>
    </location>
</feature>
<dbReference type="Pfam" id="PF00855">
    <property type="entry name" value="PWWP"/>
    <property type="match status" value="1"/>
</dbReference>
<evidence type="ECO:0000313" key="4">
    <source>
        <dbReference type="Proteomes" id="UP000707071"/>
    </source>
</evidence>
<feature type="compositionally biased region" description="Basic and acidic residues" evidence="1">
    <location>
        <begin position="210"/>
        <end position="220"/>
    </location>
</feature>
<dbReference type="SUPFAM" id="SSF63748">
    <property type="entry name" value="Tudor/PWWP/MBT"/>
    <property type="match status" value="1"/>
</dbReference>
<feature type="compositionally biased region" description="Basic and acidic residues" evidence="1">
    <location>
        <begin position="667"/>
        <end position="682"/>
    </location>
</feature>
<dbReference type="PROSITE" id="PS50812">
    <property type="entry name" value="PWWP"/>
    <property type="match status" value="1"/>
</dbReference>
<dbReference type="Proteomes" id="UP000707071">
    <property type="component" value="Unassembled WGS sequence"/>
</dbReference>
<gene>
    <name evidence="3" type="ORF">E4U09_000455</name>
</gene>
<protein>
    <recommendedName>
        <fullName evidence="2">PWWP domain-containing protein</fullName>
    </recommendedName>
</protein>
<feature type="compositionally biased region" description="Basic and acidic residues" evidence="1">
    <location>
        <begin position="507"/>
        <end position="529"/>
    </location>
</feature>
<feature type="compositionally biased region" description="Basic and acidic residues" evidence="1">
    <location>
        <begin position="146"/>
        <end position="179"/>
    </location>
</feature>
<dbReference type="InterPro" id="IPR000313">
    <property type="entry name" value="PWWP_dom"/>
</dbReference>
<feature type="region of interest" description="Disordered" evidence="1">
    <location>
        <begin position="252"/>
        <end position="279"/>
    </location>
</feature>
<feature type="domain" description="PWWP" evidence="2">
    <location>
        <begin position="283"/>
        <end position="354"/>
    </location>
</feature>
<dbReference type="AlphaFoldDB" id="A0A9P7QIV1"/>
<dbReference type="EMBL" id="SRRH01000111">
    <property type="protein sequence ID" value="KAG6298859.1"/>
    <property type="molecule type" value="Genomic_DNA"/>
</dbReference>
<feature type="compositionally biased region" description="Polar residues" evidence="1">
    <location>
        <begin position="476"/>
        <end position="486"/>
    </location>
</feature>
<feature type="compositionally biased region" description="Basic and acidic residues" evidence="1">
    <location>
        <begin position="651"/>
        <end position="660"/>
    </location>
</feature>
<comment type="caution">
    <text evidence="3">The sequence shown here is derived from an EMBL/GenBank/DDBJ whole genome shotgun (WGS) entry which is preliminary data.</text>
</comment>